<dbReference type="Proteomes" id="UP000294239">
    <property type="component" value="Unassembled WGS sequence"/>
</dbReference>
<evidence type="ECO:0000313" key="1">
    <source>
        <dbReference type="EMBL" id="TBN14854.1"/>
    </source>
</evidence>
<dbReference type="EMBL" id="SISF01000026">
    <property type="protein sequence ID" value="TBN14854.1"/>
    <property type="molecule type" value="Genomic_DNA"/>
</dbReference>
<gene>
    <name evidence="1" type="ORF">EYC79_07465</name>
</gene>
<organism evidence="1 2">
    <name type="scientific">Agrobacterium cavarae</name>
    <dbReference type="NCBI Taxonomy" id="2528239"/>
    <lineage>
        <taxon>Bacteria</taxon>
        <taxon>Pseudomonadati</taxon>
        <taxon>Pseudomonadota</taxon>
        <taxon>Alphaproteobacteria</taxon>
        <taxon>Hyphomicrobiales</taxon>
        <taxon>Rhizobiaceae</taxon>
        <taxon>Rhizobium/Agrobacterium group</taxon>
        <taxon>Agrobacterium</taxon>
    </lineage>
</organism>
<accession>A0ABY1YBW6</accession>
<evidence type="ECO:0000313" key="2">
    <source>
        <dbReference type="Proteomes" id="UP000294239"/>
    </source>
</evidence>
<proteinExistence type="predicted"/>
<name>A0ABY1YBW6_9HYPH</name>
<reference evidence="1 2" key="1">
    <citation type="submission" date="2019-02" db="EMBL/GenBank/DDBJ databases">
        <title>Current taxonomic status of genus Agrobacterium and description of Agrobacterium cavarae sp. nov. isolated from maize roots.</title>
        <authorList>
            <person name="Flores-Felix J.D."/>
            <person name="Menendez E."/>
            <person name="Ramirez-Bahena M.H."/>
            <person name="Garcia-Fraile P."/>
            <person name="Velazquez E."/>
        </authorList>
    </citation>
    <scope>NUCLEOTIDE SEQUENCE [LARGE SCALE GENOMIC DNA]</scope>
    <source>
        <strain evidence="1 2">RZME10</strain>
    </source>
</reference>
<keyword evidence="2" id="KW-1185">Reference proteome</keyword>
<comment type="caution">
    <text evidence="1">The sequence shown here is derived from an EMBL/GenBank/DDBJ whole genome shotgun (WGS) entry which is preliminary data.</text>
</comment>
<dbReference type="RefSeq" id="WP_113175493.1">
    <property type="nucleotide sequence ID" value="NZ_SISF01000026.1"/>
</dbReference>
<protein>
    <submittedName>
        <fullName evidence="1">Uncharacterized protein</fullName>
    </submittedName>
</protein>
<sequence>MTSLIDVWDITTFDADLMAVLQNNGDVLLDYELVDRKNYEEQQGADRWVPLPDNPFAIERMHILEEIVLPAMEHRTIRAWHYTRLTDAEADCLRASGIHMSDATGVRRRLNAQVEAGAFDTETADAIYRKSPFHSQADSRSGKFWMVSHPYPQTDGGVELLLQHWGGEGVYFWLTDPAHIELVQKIGRPRILEVAVPLFVTTSSYSAAKAVVSTYVESLGARPEWSAFDLYATSPLGKHAILGVHTIGDASFAAMARGYPAGFANRN</sequence>
<dbReference type="GeneID" id="301041019"/>